<proteinExistence type="predicted"/>
<accession>A0A1A8NHW4</accession>
<reference evidence="1" key="2">
    <citation type="submission" date="2016-06" db="EMBL/GenBank/DDBJ databases">
        <title>The genome of a short-lived fish provides insights into sex chromosome evolution and the genetic control of aging.</title>
        <authorList>
            <person name="Reichwald K."/>
            <person name="Felder M."/>
            <person name="Petzold A."/>
            <person name="Koch P."/>
            <person name="Groth M."/>
            <person name="Platzer M."/>
        </authorList>
    </citation>
    <scope>NUCLEOTIDE SEQUENCE</scope>
    <source>
        <tissue evidence="1">Brain</tissue>
    </source>
</reference>
<sequence length="42" mass="4690">GRPCEEALCCYNCGGCHQTTFRGCAFYREAVAAEAYRLNQKV</sequence>
<feature type="non-terminal residue" evidence="1">
    <location>
        <position position="1"/>
    </location>
</feature>
<dbReference type="AlphaFoldDB" id="A0A1A8NHW4"/>
<dbReference type="EMBL" id="HAEH01002306">
    <property type="protein sequence ID" value="SBR68653.1"/>
    <property type="molecule type" value="Transcribed_RNA"/>
</dbReference>
<gene>
    <name evidence="1" type="primary">CR847511.1</name>
</gene>
<organism evidence="1">
    <name type="scientific">Nothobranchius rachovii</name>
    <name type="common">bluefin notho</name>
    <dbReference type="NCBI Taxonomy" id="451742"/>
    <lineage>
        <taxon>Eukaryota</taxon>
        <taxon>Metazoa</taxon>
        <taxon>Chordata</taxon>
        <taxon>Craniata</taxon>
        <taxon>Vertebrata</taxon>
        <taxon>Euteleostomi</taxon>
        <taxon>Actinopterygii</taxon>
        <taxon>Neopterygii</taxon>
        <taxon>Teleostei</taxon>
        <taxon>Neoteleostei</taxon>
        <taxon>Acanthomorphata</taxon>
        <taxon>Ovalentaria</taxon>
        <taxon>Atherinomorphae</taxon>
        <taxon>Cyprinodontiformes</taxon>
        <taxon>Nothobranchiidae</taxon>
        <taxon>Nothobranchius</taxon>
    </lineage>
</organism>
<protein>
    <submittedName>
        <fullName evidence="1">Uncharacterized protein</fullName>
    </submittedName>
</protein>
<feature type="non-terminal residue" evidence="1">
    <location>
        <position position="42"/>
    </location>
</feature>
<reference evidence="1" key="1">
    <citation type="submission" date="2016-05" db="EMBL/GenBank/DDBJ databases">
        <authorList>
            <person name="Lavstsen T."/>
            <person name="Jespersen J.S."/>
        </authorList>
    </citation>
    <scope>NUCLEOTIDE SEQUENCE</scope>
    <source>
        <tissue evidence="1">Brain</tissue>
    </source>
</reference>
<name>A0A1A8NHW4_9TELE</name>
<evidence type="ECO:0000313" key="1">
    <source>
        <dbReference type="EMBL" id="SBR68653.1"/>
    </source>
</evidence>